<dbReference type="Proteomes" id="UP000289340">
    <property type="component" value="Chromosome 2"/>
</dbReference>
<dbReference type="Gramene" id="XM_028356652.1">
    <property type="protein sequence ID" value="XP_028212453.1"/>
    <property type="gene ID" value="LOC114394969"/>
</dbReference>
<organism evidence="1 2">
    <name type="scientific">Glycine soja</name>
    <name type="common">Wild soybean</name>
    <dbReference type="NCBI Taxonomy" id="3848"/>
    <lineage>
        <taxon>Eukaryota</taxon>
        <taxon>Viridiplantae</taxon>
        <taxon>Streptophyta</taxon>
        <taxon>Embryophyta</taxon>
        <taxon>Tracheophyta</taxon>
        <taxon>Spermatophyta</taxon>
        <taxon>Magnoliopsida</taxon>
        <taxon>eudicotyledons</taxon>
        <taxon>Gunneridae</taxon>
        <taxon>Pentapetalae</taxon>
        <taxon>rosids</taxon>
        <taxon>fabids</taxon>
        <taxon>Fabales</taxon>
        <taxon>Fabaceae</taxon>
        <taxon>Papilionoideae</taxon>
        <taxon>50 kb inversion clade</taxon>
        <taxon>NPAAA clade</taxon>
        <taxon>indigoferoid/millettioid clade</taxon>
        <taxon>Phaseoleae</taxon>
        <taxon>Glycine</taxon>
        <taxon>Glycine subgen. Soja</taxon>
    </lineage>
</organism>
<name>A0A445LRZ0_GLYSO</name>
<dbReference type="PANTHER" id="PTHR34046:SF7">
    <property type="entry name" value="DUF740 FAMILY PROTEIN"/>
    <property type="match status" value="1"/>
</dbReference>
<dbReference type="EMBL" id="QZWG01000002">
    <property type="protein sequence ID" value="RZC26001.1"/>
    <property type="molecule type" value="Genomic_DNA"/>
</dbReference>
<keyword evidence="2" id="KW-1185">Reference proteome</keyword>
<gene>
    <name evidence="1" type="ORF">D0Y65_004608</name>
</gene>
<sequence>MENLRRHFSKKKKDTYCVIGRVKHNGYCKKHPKHHQSPGVCSLCLREKLSQLSSSFNSRRRISSICSSSSSSMSSSYYSSASASSCASPMQCFCFTTTEGKITSSSNSVSIFLLSSGNNGIIKGRCRSLDIVPRKRDCEGGGVDHHGHSMSAYKSGFWFNLLHPRSKRMKEKYYREDTKQLVRSMSIEIRETMA</sequence>
<reference evidence="1 2" key="1">
    <citation type="submission" date="2018-09" db="EMBL/GenBank/DDBJ databases">
        <title>A high-quality reference genome of wild soybean provides a powerful tool to mine soybean genomes.</title>
        <authorList>
            <person name="Xie M."/>
            <person name="Chung C.Y.L."/>
            <person name="Li M.-W."/>
            <person name="Wong F.-L."/>
            <person name="Chan T.-F."/>
            <person name="Lam H.-M."/>
        </authorList>
    </citation>
    <scope>NUCLEOTIDE SEQUENCE [LARGE SCALE GENOMIC DNA]</scope>
    <source>
        <strain evidence="2">cv. W05</strain>
        <tissue evidence="1">Hypocotyl of etiolated seedlings</tissue>
    </source>
</reference>
<evidence type="ECO:0000313" key="2">
    <source>
        <dbReference type="Proteomes" id="UP000289340"/>
    </source>
</evidence>
<dbReference type="Pfam" id="PF05340">
    <property type="entry name" value="DUF740"/>
    <property type="match status" value="1"/>
</dbReference>
<evidence type="ECO:0000313" key="1">
    <source>
        <dbReference type="EMBL" id="RZC26001.1"/>
    </source>
</evidence>
<proteinExistence type="predicted"/>
<dbReference type="InterPro" id="IPR008004">
    <property type="entry name" value="OCTOPUS-like"/>
</dbReference>
<comment type="caution">
    <text evidence="1">The sequence shown here is derived from an EMBL/GenBank/DDBJ whole genome shotgun (WGS) entry which is preliminary data.</text>
</comment>
<accession>A0A445LRZ0</accession>
<protein>
    <submittedName>
        <fullName evidence="1">Uncharacterized protein</fullName>
    </submittedName>
</protein>
<dbReference type="PANTHER" id="PTHR34046">
    <property type="entry name" value="OS06G0218800 PROTEIN"/>
    <property type="match status" value="1"/>
</dbReference>
<dbReference type="AlphaFoldDB" id="A0A445LRZ0"/>